<organism evidence="1 2">
    <name type="scientific">Cynara cardunculus var. scolymus</name>
    <name type="common">Globe artichoke</name>
    <name type="synonym">Cynara scolymus</name>
    <dbReference type="NCBI Taxonomy" id="59895"/>
    <lineage>
        <taxon>Eukaryota</taxon>
        <taxon>Viridiplantae</taxon>
        <taxon>Streptophyta</taxon>
        <taxon>Embryophyta</taxon>
        <taxon>Tracheophyta</taxon>
        <taxon>Spermatophyta</taxon>
        <taxon>Magnoliopsida</taxon>
        <taxon>eudicotyledons</taxon>
        <taxon>Gunneridae</taxon>
        <taxon>Pentapetalae</taxon>
        <taxon>asterids</taxon>
        <taxon>campanulids</taxon>
        <taxon>Asterales</taxon>
        <taxon>Asteraceae</taxon>
        <taxon>Carduoideae</taxon>
        <taxon>Cardueae</taxon>
        <taxon>Carduinae</taxon>
        <taxon>Cynara</taxon>
    </lineage>
</organism>
<evidence type="ECO:0000313" key="2">
    <source>
        <dbReference type="Proteomes" id="UP000243975"/>
    </source>
</evidence>
<gene>
    <name evidence="1" type="ORF">Ccrd_012327</name>
</gene>
<proteinExistence type="predicted"/>
<dbReference type="Proteomes" id="UP000243975">
    <property type="component" value="Unassembled WGS sequence"/>
</dbReference>
<dbReference type="OMA" id="MFVANER"/>
<dbReference type="Gramene" id="KVI09290">
    <property type="protein sequence ID" value="KVI09290"/>
    <property type="gene ID" value="Ccrd_012327"/>
</dbReference>
<keyword evidence="2" id="KW-1185">Reference proteome</keyword>
<evidence type="ECO:0000313" key="1">
    <source>
        <dbReference type="EMBL" id="KVI09290.1"/>
    </source>
</evidence>
<dbReference type="AlphaFoldDB" id="A0A103YHP1"/>
<name>A0A103YHP1_CYNCS</name>
<sequence>MGMEGESINQRVVLIHDASGGVRTNAVRWIIDGFSLKPGDMFTFLSVLHEIHHPSMFDSFQILTSKLVHLLLSDLVLVGYKIRVDGSMFGANQKAIDKELERRKKEYKDNLELVQISKLYEMHEVTEGNFVFLSLG</sequence>
<protein>
    <submittedName>
        <fullName evidence="1">Uncharacterized protein</fullName>
    </submittedName>
</protein>
<reference evidence="1 2" key="1">
    <citation type="journal article" date="2016" name="Sci. Rep.">
        <title>The genome sequence of the outbreeding globe artichoke constructed de novo incorporating a phase-aware low-pass sequencing strategy of F1 progeny.</title>
        <authorList>
            <person name="Scaglione D."/>
            <person name="Reyes-Chin-Wo S."/>
            <person name="Acquadro A."/>
            <person name="Froenicke L."/>
            <person name="Portis E."/>
            <person name="Beitel C."/>
            <person name="Tirone M."/>
            <person name="Mauro R."/>
            <person name="Lo Monaco A."/>
            <person name="Mauromicale G."/>
            <person name="Faccioli P."/>
            <person name="Cattivelli L."/>
            <person name="Rieseberg L."/>
            <person name="Michelmore R."/>
            <person name="Lanteri S."/>
        </authorList>
    </citation>
    <scope>NUCLEOTIDE SEQUENCE [LARGE SCALE GENOMIC DNA]</scope>
    <source>
        <strain evidence="1">2C</strain>
    </source>
</reference>
<accession>A0A103YHP1</accession>
<dbReference type="EMBL" id="LEKV01001067">
    <property type="protein sequence ID" value="KVI09290.1"/>
    <property type="molecule type" value="Genomic_DNA"/>
</dbReference>
<comment type="caution">
    <text evidence="1">The sequence shown here is derived from an EMBL/GenBank/DDBJ whole genome shotgun (WGS) entry which is preliminary data.</text>
</comment>